<reference evidence="1 2" key="1">
    <citation type="submission" date="2019-04" db="EMBL/GenBank/DDBJ databases">
        <authorList>
            <consortium name="DOE Joint Genome Institute"/>
            <person name="Mondo S."/>
            <person name="Kjaerbolling I."/>
            <person name="Vesth T."/>
            <person name="Frisvad J.C."/>
            <person name="Nybo J.L."/>
            <person name="Theobald S."/>
            <person name="Kildgaard S."/>
            <person name="Isbrandt T."/>
            <person name="Kuo A."/>
            <person name="Sato A."/>
            <person name="Lyhne E.K."/>
            <person name="Kogle M.E."/>
            <person name="Wiebenga A."/>
            <person name="Kun R.S."/>
            <person name="Lubbers R.J."/>
            <person name="Makela M.R."/>
            <person name="Barry K."/>
            <person name="Chovatia M."/>
            <person name="Clum A."/>
            <person name="Daum C."/>
            <person name="Haridas S."/>
            <person name="He G."/>
            <person name="LaButti K."/>
            <person name="Lipzen A."/>
            <person name="Riley R."/>
            <person name="Salamov A."/>
            <person name="Simmons B.A."/>
            <person name="Magnuson J.K."/>
            <person name="Henrissat B."/>
            <person name="Mortensen U.H."/>
            <person name="Larsen T.O."/>
            <person name="Devries R.P."/>
            <person name="Grigoriev I.V."/>
            <person name="Machida M."/>
            <person name="Baker S.E."/>
            <person name="Andersen M.R."/>
            <person name="Cantor M.N."/>
            <person name="Hua S.X."/>
        </authorList>
    </citation>
    <scope>NUCLEOTIDE SEQUENCE [LARGE SCALE GENOMIC DNA]</scope>
    <source>
        <strain evidence="1 2">CBS 117616</strain>
    </source>
</reference>
<name>A0ABQ6W9L9_9EURO</name>
<dbReference type="Proteomes" id="UP000325395">
    <property type="component" value="Unassembled WGS sequence"/>
</dbReference>
<dbReference type="EMBL" id="ML735823">
    <property type="protein sequence ID" value="KAE8412821.1"/>
    <property type="molecule type" value="Genomic_DNA"/>
</dbReference>
<organism evidence="1 2">
    <name type="scientific">Aspergillus pseudocaelatus</name>
    <dbReference type="NCBI Taxonomy" id="1825620"/>
    <lineage>
        <taxon>Eukaryota</taxon>
        <taxon>Fungi</taxon>
        <taxon>Dikarya</taxon>
        <taxon>Ascomycota</taxon>
        <taxon>Pezizomycotina</taxon>
        <taxon>Eurotiomycetes</taxon>
        <taxon>Eurotiomycetidae</taxon>
        <taxon>Eurotiales</taxon>
        <taxon>Aspergillaceae</taxon>
        <taxon>Aspergillus</taxon>
        <taxon>Aspergillus subgen. Circumdati</taxon>
    </lineage>
</organism>
<proteinExistence type="predicted"/>
<accession>A0ABQ6W9L9</accession>
<evidence type="ECO:0000313" key="1">
    <source>
        <dbReference type="EMBL" id="KAE8412821.1"/>
    </source>
</evidence>
<keyword evidence="2" id="KW-1185">Reference proteome</keyword>
<evidence type="ECO:0000313" key="2">
    <source>
        <dbReference type="Proteomes" id="UP000325395"/>
    </source>
</evidence>
<gene>
    <name evidence="1" type="ORF">BDV36DRAFT_270417</name>
</gene>
<protein>
    <submittedName>
        <fullName evidence="1">Uncharacterized protein</fullName>
    </submittedName>
</protein>
<sequence length="90" mass="9877">MRSASGWPFLFVSCQAKPNQRAPLLVQERVNQCEGSLVQQGVAQQSISFLLCFLVKCAVKSGFLWKTGFLTELVQVGCTMYILSTGCKGL</sequence>